<dbReference type="InterPro" id="IPR021527">
    <property type="entry name" value="DUF2795"/>
</dbReference>
<evidence type="ECO:0000313" key="2">
    <source>
        <dbReference type="EMBL" id="SUD95802.1"/>
    </source>
</evidence>
<name>A0AAJ5D377_9RALS</name>
<evidence type="ECO:0000313" key="3">
    <source>
        <dbReference type="Proteomes" id="UP000255008"/>
    </source>
</evidence>
<feature type="compositionally biased region" description="Polar residues" evidence="1">
    <location>
        <begin position="95"/>
        <end position="107"/>
    </location>
</feature>
<dbReference type="Pfam" id="PF11387">
    <property type="entry name" value="DUF2795"/>
    <property type="match status" value="1"/>
</dbReference>
<feature type="compositionally biased region" description="Basic and acidic residues" evidence="1">
    <location>
        <begin position="31"/>
        <end position="58"/>
    </location>
</feature>
<dbReference type="KEGG" id="rmn:TK49_02805"/>
<accession>A0AAJ5D377</accession>
<reference evidence="2 3" key="1">
    <citation type="submission" date="2018-06" db="EMBL/GenBank/DDBJ databases">
        <authorList>
            <consortium name="Pathogen Informatics"/>
            <person name="Doyle S."/>
        </authorList>
    </citation>
    <scope>NUCLEOTIDE SEQUENCE [LARGE SCALE GENOMIC DNA]</scope>
    <source>
        <strain evidence="2 3">NCTC10894</strain>
    </source>
</reference>
<comment type="caution">
    <text evidence="2">The sequence shown here is derived from an EMBL/GenBank/DDBJ whole genome shotgun (WGS) entry which is preliminary data.</text>
</comment>
<feature type="region of interest" description="Disordered" evidence="1">
    <location>
        <begin position="1"/>
        <end position="130"/>
    </location>
</feature>
<dbReference type="Proteomes" id="UP000255008">
    <property type="component" value="Unassembled WGS sequence"/>
</dbReference>
<proteinExistence type="predicted"/>
<gene>
    <name evidence="2" type="ORF">NCTC10894_00129</name>
</gene>
<dbReference type="GeneID" id="34790289"/>
<dbReference type="AlphaFoldDB" id="A0AAJ5D377"/>
<feature type="compositionally biased region" description="Basic and acidic residues" evidence="1">
    <location>
        <begin position="1"/>
        <end position="12"/>
    </location>
</feature>
<dbReference type="RefSeq" id="WP_045785350.1">
    <property type="nucleotide sequence ID" value="NZ_BAAAEC010000009.1"/>
</dbReference>
<organism evidence="2 3">
    <name type="scientific">Ralstonia mannitolilytica</name>
    <dbReference type="NCBI Taxonomy" id="105219"/>
    <lineage>
        <taxon>Bacteria</taxon>
        <taxon>Pseudomonadati</taxon>
        <taxon>Pseudomonadota</taxon>
        <taxon>Betaproteobacteria</taxon>
        <taxon>Burkholderiales</taxon>
        <taxon>Burkholderiaceae</taxon>
        <taxon>Ralstonia</taxon>
    </lineage>
</organism>
<dbReference type="EMBL" id="UGVE01000001">
    <property type="protein sequence ID" value="SUD95802.1"/>
    <property type="molecule type" value="Genomic_DNA"/>
</dbReference>
<protein>
    <submittedName>
        <fullName evidence="2">Protein of uncharacterized function (DUF2795)</fullName>
    </submittedName>
</protein>
<feature type="compositionally biased region" description="Basic residues" evidence="1">
    <location>
        <begin position="13"/>
        <end position="27"/>
    </location>
</feature>
<evidence type="ECO:0000256" key="1">
    <source>
        <dbReference type="SAM" id="MobiDB-lite"/>
    </source>
</evidence>
<sequence>MKSTRDKSDRSKHASHAKSTSHGKHSSASKDASKERSSHASHGKSSERAGAKSNERGAHGGSGTREHAKHSPIGIQKALKGASYPARKQDLLETAQANGADDSTLQTLRDMPDDEYDTPAAVSKAIGHEM</sequence>